<name>A0A8C4GH24_DICLA</name>
<dbReference type="GO" id="GO:0032420">
    <property type="term" value="C:stereocilium"/>
    <property type="evidence" value="ECO:0007669"/>
    <property type="project" value="UniProtKB-SubCell"/>
</dbReference>
<feature type="chain" id="PRO_5035893320" description="Thrombospondin-type laminin G domain and EAR repeat-containing protein" evidence="4">
    <location>
        <begin position="21"/>
        <end position="665"/>
    </location>
</feature>
<dbReference type="SMART" id="SM00282">
    <property type="entry name" value="LamG"/>
    <property type="match status" value="1"/>
</dbReference>
<keyword evidence="3" id="KW-0677">Repeat</keyword>
<dbReference type="InterPro" id="IPR013320">
    <property type="entry name" value="ConA-like_dom_sf"/>
</dbReference>
<dbReference type="PANTHER" id="PTHR15261">
    <property type="entry name" value="THROMBOSPONDIN-TYPE LAMININ G DOMAIN AND EAR REPEAT-CONTAINING"/>
    <property type="match status" value="1"/>
</dbReference>
<evidence type="ECO:0000256" key="3">
    <source>
        <dbReference type="ARBA" id="ARBA00022737"/>
    </source>
</evidence>
<dbReference type="GO" id="GO:0007165">
    <property type="term" value="P:signal transduction"/>
    <property type="evidence" value="ECO:0007669"/>
    <property type="project" value="TreeGrafter"/>
</dbReference>
<dbReference type="OrthoDB" id="408373at2759"/>
<feature type="domain" description="Thrombospondin-like N-terminal" evidence="5">
    <location>
        <begin position="64"/>
        <end position="223"/>
    </location>
</feature>
<dbReference type="PROSITE" id="PS50912">
    <property type="entry name" value="EAR"/>
    <property type="match status" value="7"/>
</dbReference>
<reference evidence="7" key="2">
    <citation type="submission" date="2025-09" db="UniProtKB">
        <authorList>
            <consortium name="Ensembl"/>
        </authorList>
    </citation>
    <scope>IDENTIFICATION</scope>
</reference>
<dbReference type="InterPro" id="IPR048287">
    <property type="entry name" value="TSPN-like_N"/>
</dbReference>
<sequence>MLACHSLLIIWVLLAATARGQSWRPCTDLLPLDLLARALPSPRQAPPTQVQLVQSSGSRGLRLASAVATALSFPASQIFSNCDFFPAEFSLVATFKIPRLRQKRNEYIFSVVEDGSDLLLLGLRVSENRLHLLVTAPGVGGRIRLSFKDVGLDDNRWHTLVLAVTGPHATLTIDCGLPLELKQVQSFPSTLSTRGSRFFIGSRRRSRGRFSGLLRQLVLLPGSDATPRLCPTRDPSLAELSVPQVLKSIPLQPDHHGPVYPYEAEARVTLGNPPQCSGPEQGQLWFNAQRKGLFICDGFTWRTLLQNKERLDYVEDYQDLYTSSETFDVEVFSIPSEGLFMAAANRDSRPGSGIYKWRNGSFQLYQNISTQEARAWKHFTIDDKIFLVVANSKETETELSVIYRWNQRRRRFLRHQTLETHSALDWEAFQIHNDSFLVVANHRRDSNHNIHSVIYLWNPNTKLFEVNQTLSTSGAYDWEFFSIGPYHFLVVANTFDGQMTTISSTVYVWLNGCFQTFQSIPTVGATDWEAFQIDGRFFLAVANSQKFSDHGPSLYSINSTVYELNTLTQTFIHFQDILTHSAVDWEFFTIGEEKFLVVANSHDGSSYSLNSVVFRWQGSEGFVQVHSLLTSGCRDWEHFSTDEGSFLIYSSATSRLSKVFKLRTY</sequence>
<dbReference type="Proteomes" id="UP000694389">
    <property type="component" value="Unassembled WGS sequence"/>
</dbReference>
<accession>A0A8C4GH24</accession>
<reference evidence="7" key="1">
    <citation type="submission" date="2025-08" db="UniProtKB">
        <authorList>
            <consortium name="Ensembl"/>
        </authorList>
    </citation>
    <scope>IDENTIFICATION</scope>
</reference>
<dbReference type="Ensembl" id="ENSDLAT00005007501.2">
    <property type="protein sequence ID" value="ENSDLAP00005006921.2"/>
    <property type="gene ID" value="ENSDLAG00005003540.2"/>
</dbReference>
<dbReference type="PANTHER" id="PTHR15261:SF5">
    <property type="entry name" value="THROMBOSPONDIN-TYPE LAMININ G DOMAIN AND EAR REPEAT-CONTAINING PROTEIN"/>
    <property type="match status" value="1"/>
</dbReference>
<evidence type="ECO:0000313" key="8">
    <source>
        <dbReference type="Proteomes" id="UP000694389"/>
    </source>
</evidence>
<evidence type="ECO:0000259" key="6">
    <source>
        <dbReference type="SMART" id="SM00282"/>
    </source>
</evidence>
<keyword evidence="8" id="KW-1185">Reference proteome</keyword>
<dbReference type="GeneID" id="127365117"/>
<evidence type="ECO:0000259" key="5">
    <source>
        <dbReference type="SMART" id="SM00210"/>
    </source>
</evidence>
<dbReference type="GeneTree" id="ENSGT00510000047718"/>
<dbReference type="SUPFAM" id="SSF49899">
    <property type="entry name" value="Concanavalin A-like lectins/glucanases"/>
    <property type="match status" value="1"/>
</dbReference>
<dbReference type="RefSeq" id="XP_051258824.1">
    <property type="nucleotide sequence ID" value="XM_051402864.1"/>
</dbReference>
<dbReference type="SUPFAM" id="SSF82171">
    <property type="entry name" value="DPP6 N-terminal domain-like"/>
    <property type="match status" value="1"/>
</dbReference>
<dbReference type="AlphaFoldDB" id="A0A8C4GH24"/>
<evidence type="ECO:0000256" key="1">
    <source>
        <dbReference type="ARBA" id="ARBA00004645"/>
    </source>
</evidence>
<evidence type="ECO:0000313" key="7">
    <source>
        <dbReference type="Ensembl" id="ENSDLAP00005006921.2"/>
    </source>
</evidence>
<dbReference type="OMA" id="THGARDW"/>
<proteinExistence type="predicted"/>
<feature type="signal peptide" evidence="4">
    <location>
        <begin position="1"/>
        <end position="20"/>
    </location>
</feature>
<gene>
    <name evidence="7" type="primary">LOC127365117</name>
</gene>
<feature type="domain" description="Laminin G" evidence="6">
    <location>
        <begin position="87"/>
        <end position="222"/>
    </location>
</feature>
<dbReference type="Pfam" id="PF03736">
    <property type="entry name" value="EPTP"/>
    <property type="match status" value="6"/>
</dbReference>
<evidence type="ECO:0000256" key="2">
    <source>
        <dbReference type="ARBA" id="ARBA00022729"/>
    </source>
</evidence>
<evidence type="ECO:0008006" key="9">
    <source>
        <dbReference type="Google" id="ProtNLM"/>
    </source>
</evidence>
<protein>
    <recommendedName>
        <fullName evidence="9">Thrombospondin-type laminin G domain and EAR repeat-containing protein</fullName>
    </recommendedName>
</protein>
<dbReference type="InterPro" id="IPR009039">
    <property type="entry name" value="EAR"/>
</dbReference>
<comment type="subcellular location">
    <subcellularLocation>
        <location evidence="1">Cell projection</location>
        <location evidence="1">Stereocilium</location>
    </subcellularLocation>
</comment>
<dbReference type="SMART" id="SM00210">
    <property type="entry name" value="TSPN"/>
    <property type="match status" value="1"/>
</dbReference>
<keyword evidence="2 4" id="KW-0732">Signal</keyword>
<organism evidence="7 8">
    <name type="scientific">Dicentrarchus labrax</name>
    <name type="common">European seabass</name>
    <name type="synonym">Morone labrax</name>
    <dbReference type="NCBI Taxonomy" id="13489"/>
    <lineage>
        <taxon>Eukaryota</taxon>
        <taxon>Metazoa</taxon>
        <taxon>Chordata</taxon>
        <taxon>Craniata</taxon>
        <taxon>Vertebrata</taxon>
        <taxon>Euteleostomi</taxon>
        <taxon>Actinopterygii</taxon>
        <taxon>Neopterygii</taxon>
        <taxon>Teleostei</taxon>
        <taxon>Neoteleostei</taxon>
        <taxon>Acanthomorphata</taxon>
        <taxon>Eupercaria</taxon>
        <taxon>Moronidae</taxon>
        <taxon>Dicentrarchus</taxon>
    </lineage>
</organism>
<dbReference type="InterPro" id="IPR001791">
    <property type="entry name" value="Laminin_G"/>
</dbReference>
<evidence type="ECO:0000256" key="4">
    <source>
        <dbReference type="SAM" id="SignalP"/>
    </source>
</evidence>
<dbReference type="InterPro" id="IPR005492">
    <property type="entry name" value="EPTP"/>
</dbReference>
<dbReference type="RefSeq" id="XP_051258825.1">
    <property type="nucleotide sequence ID" value="XM_051402865.1"/>
</dbReference>
<dbReference type="Gene3D" id="2.60.120.200">
    <property type="match status" value="1"/>
</dbReference>